<reference evidence="1" key="1">
    <citation type="journal article" date="2022" name="Int. J. Mol. Sci.">
        <title>Draft Genome of Tanacetum Coccineum: Genomic Comparison of Closely Related Tanacetum-Family Plants.</title>
        <authorList>
            <person name="Yamashiro T."/>
            <person name="Shiraishi A."/>
            <person name="Nakayama K."/>
            <person name="Satake H."/>
        </authorList>
    </citation>
    <scope>NUCLEOTIDE SEQUENCE</scope>
</reference>
<evidence type="ECO:0000313" key="2">
    <source>
        <dbReference type="Proteomes" id="UP001151760"/>
    </source>
</evidence>
<accession>A0ABQ4WNE4</accession>
<organism evidence="1 2">
    <name type="scientific">Tanacetum coccineum</name>
    <dbReference type="NCBI Taxonomy" id="301880"/>
    <lineage>
        <taxon>Eukaryota</taxon>
        <taxon>Viridiplantae</taxon>
        <taxon>Streptophyta</taxon>
        <taxon>Embryophyta</taxon>
        <taxon>Tracheophyta</taxon>
        <taxon>Spermatophyta</taxon>
        <taxon>Magnoliopsida</taxon>
        <taxon>eudicotyledons</taxon>
        <taxon>Gunneridae</taxon>
        <taxon>Pentapetalae</taxon>
        <taxon>asterids</taxon>
        <taxon>campanulids</taxon>
        <taxon>Asterales</taxon>
        <taxon>Asteraceae</taxon>
        <taxon>Asteroideae</taxon>
        <taxon>Anthemideae</taxon>
        <taxon>Anthemidinae</taxon>
        <taxon>Tanacetum</taxon>
    </lineage>
</organism>
<gene>
    <name evidence="1" type="ORF">Tco_0627778</name>
</gene>
<comment type="caution">
    <text evidence="1">The sequence shown here is derived from an EMBL/GenBank/DDBJ whole genome shotgun (WGS) entry which is preliminary data.</text>
</comment>
<dbReference type="EMBL" id="BQNB010008796">
    <property type="protein sequence ID" value="GJS54416.1"/>
    <property type="molecule type" value="Genomic_DNA"/>
</dbReference>
<reference evidence="1" key="2">
    <citation type="submission" date="2022-01" db="EMBL/GenBank/DDBJ databases">
        <authorList>
            <person name="Yamashiro T."/>
            <person name="Shiraishi A."/>
            <person name="Satake H."/>
            <person name="Nakayama K."/>
        </authorList>
    </citation>
    <scope>NUCLEOTIDE SEQUENCE</scope>
</reference>
<sequence length="83" mass="9065">MLIRGVSPLKFKSLETSVLKVSPWKGVVRFGRKEGKASTTICVDRIQESYRDVKTGGLSAEVTPGAKLCSRHVSCVEPQEMLG</sequence>
<keyword evidence="2" id="KW-1185">Reference proteome</keyword>
<protein>
    <submittedName>
        <fullName evidence="1">Uncharacterized protein</fullName>
    </submittedName>
</protein>
<evidence type="ECO:0000313" key="1">
    <source>
        <dbReference type="EMBL" id="GJS54416.1"/>
    </source>
</evidence>
<name>A0ABQ4WNE4_9ASTR</name>
<proteinExistence type="predicted"/>
<dbReference type="Proteomes" id="UP001151760">
    <property type="component" value="Unassembled WGS sequence"/>
</dbReference>